<feature type="compositionally biased region" description="Basic and acidic residues" evidence="1">
    <location>
        <begin position="123"/>
        <end position="145"/>
    </location>
</feature>
<accession>A0ABY4M551</accession>
<dbReference type="RefSeq" id="WP_248862320.1">
    <property type="nucleotide sequence ID" value="NZ_CP086322.1"/>
</dbReference>
<dbReference type="Gene3D" id="2.120.10.30">
    <property type="entry name" value="TolB, C-terminal domain"/>
    <property type="match status" value="1"/>
</dbReference>
<sequence>MTNPKRQWPVSEASPSGVAYADGAIYMAALRGERLWRIPVDGSNTGTPEAYYTNDYGRLRTVESVPGKNSLWLTTTNADNNGDGGPGSDKVFHIDLKSGPGGPVLLPMARWKNSTPPTPWTGRQERDRQADKKQARPKDQGREAQ</sequence>
<evidence type="ECO:0000313" key="2">
    <source>
        <dbReference type="EMBL" id="UQA91495.1"/>
    </source>
</evidence>
<organism evidence="2 3">
    <name type="scientific">Streptomyces halobius</name>
    <dbReference type="NCBI Taxonomy" id="2879846"/>
    <lineage>
        <taxon>Bacteria</taxon>
        <taxon>Bacillati</taxon>
        <taxon>Actinomycetota</taxon>
        <taxon>Actinomycetes</taxon>
        <taxon>Kitasatosporales</taxon>
        <taxon>Streptomycetaceae</taxon>
        <taxon>Streptomyces</taxon>
    </lineage>
</organism>
<keyword evidence="3" id="KW-1185">Reference proteome</keyword>
<dbReference type="InterPro" id="IPR011042">
    <property type="entry name" value="6-blade_b-propeller_TolB-like"/>
</dbReference>
<gene>
    <name evidence="2" type="ORF">K9S39_06090</name>
</gene>
<dbReference type="EMBL" id="CP086322">
    <property type="protein sequence ID" value="UQA91495.1"/>
    <property type="molecule type" value="Genomic_DNA"/>
</dbReference>
<reference evidence="2" key="1">
    <citation type="submission" date="2021-10" db="EMBL/GenBank/DDBJ databases">
        <title>Streptomyces nigrumlapis sp.nov.,an antimicrobial producing actinobacterium isolated from Black Gobi rocks.</title>
        <authorList>
            <person name="Wen Y."/>
            <person name="Zhang W."/>
            <person name="Liu X.G."/>
        </authorList>
    </citation>
    <scope>NUCLEOTIDE SEQUENCE</scope>
    <source>
        <strain evidence="2">ST13-2-2</strain>
    </source>
</reference>
<protein>
    <submittedName>
        <fullName evidence="2">Uncharacterized protein</fullName>
    </submittedName>
</protein>
<dbReference type="SUPFAM" id="SSF63825">
    <property type="entry name" value="YWTD domain"/>
    <property type="match status" value="1"/>
</dbReference>
<feature type="region of interest" description="Disordered" evidence="1">
    <location>
        <begin position="76"/>
        <end position="145"/>
    </location>
</feature>
<proteinExistence type="predicted"/>
<dbReference type="Proteomes" id="UP000830115">
    <property type="component" value="Chromosome"/>
</dbReference>
<name>A0ABY4M551_9ACTN</name>
<evidence type="ECO:0000256" key="1">
    <source>
        <dbReference type="SAM" id="MobiDB-lite"/>
    </source>
</evidence>
<evidence type="ECO:0000313" key="3">
    <source>
        <dbReference type="Proteomes" id="UP000830115"/>
    </source>
</evidence>